<reference evidence="15" key="1">
    <citation type="submission" date="2016-04" db="EMBL/GenBank/DDBJ databases">
        <authorList>
            <person name="Nguyen H.D."/>
            <person name="Samba Siva P."/>
            <person name="Cullis J."/>
            <person name="Levesque C.A."/>
            <person name="Hambleton S."/>
        </authorList>
    </citation>
    <scope>NUCLEOTIDE SEQUENCE</scope>
    <source>
        <strain evidence="15">DAOMC 236416</strain>
    </source>
</reference>
<keyword evidence="12" id="KW-0472">Membrane</keyword>
<dbReference type="InterPro" id="IPR050365">
    <property type="entry name" value="TIM50"/>
</dbReference>
<proteinExistence type="inferred from homology"/>
<dbReference type="GO" id="GO:0005744">
    <property type="term" value="C:TIM23 mitochondrial import inner membrane translocase complex"/>
    <property type="evidence" value="ECO:0007669"/>
    <property type="project" value="UniProtKB-UniRule"/>
</dbReference>
<evidence type="ECO:0000256" key="14">
    <source>
        <dbReference type="SAM" id="MobiDB-lite"/>
    </source>
</evidence>
<comment type="function">
    <text evidence="13">Essential component of the TIM23 complex, a complex that mediates the translocation of transit peptide-containing proteins across the mitochondrial inner membrane.</text>
</comment>
<evidence type="ECO:0000256" key="7">
    <source>
        <dbReference type="ARBA" id="ARBA00022927"/>
    </source>
</evidence>
<gene>
    <name evidence="15" type="ORF">A4X13_0g3245</name>
</gene>
<feature type="compositionally biased region" description="Low complexity" evidence="14">
    <location>
        <begin position="86"/>
        <end position="110"/>
    </location>
</feature>
<comment type="subunit">
    <text evidence="13">Component of the TIM23 complex.</text>
</comment>
<organism evidence="15 16">
    <name type="scientific">Tilletia indica</name>
    <dbReference type="NCBI Taxonomy" id="43049"/>
    <lineage>
        <taxon>Eukaryota</taxon>
        <taxon>Fungi</taxon>
        <taxon>Dikarya</taxon>
        <taxon>Basidiomycota</taxon>
        <taxon>Ustilaginomycotina</taxon>
        <taxon>Exobasidiomycetes</taxon>
        <taxon>Tilletiales</taxon>
        <taxon>Tilletiaceae</taxon>
        <taxon>Tilletia</taxon>
    </lineage>
</organism>
<evidence type="ECO:0000256" key="13">
    <source>
        <dbReference type="RuleBase" id="RU365079"/>
    </source>
</evidence>
<comment type="caution">
    <text evidence="15">The sequence shown here is derived from an EMBL/GenBank/DDBJ whole genome shotgun (WGS) entry which is preliminary data.</text>
</comment>
<dbReference type="InterPro" id="IPR036412">
    <property type="entry name" value="HAD-like_sf"/>
</dbReference>
<evidence type="ECO:0000256" key="1">
    <source>
        <dbReference type="ARBA" id="ARBA00004434"/>
    </source>
</evidence>
<evidence type="ECO:0000256" key="8">
    <source>
        <dbReference type="ARBA" id="ARBA00022946"/>
    </source>
</evidence>
<evidence type="ECO:0000256" key="6">
    <source>
        <dbReference type="ARBA" id="ARBA00022792"/>
    </source>
</evidence>
<dbReference type="SUPFAM" id="SSF56784">
    <property type="entry name" value="HAD-like"/>
    <property type="match status" value="1"/>
</dbReference>
<keyword evidence="4 13" id="KW-0813">Transport</keyword>
<dbReference type="InterPro" id="IPR023214">
    <property type="entry name" value="HAD_sf"/>
</dbReference>
<evidence type="ECO:0000256" key="3">
    <source>
        <dbReference type="ARBA" id="ARBA00020799"/>
    </source>
</evidence>
<evidence type="ECO:0000256" key="4">
    <source>
        <dbReference type="ARBA" id="ARBA00022448"/>
    </source>
</evidence>
<keyword evidence="9" id="KW-1133">Transmembrane helix</keyword>
<comment type="similarity">
    <text evidence="2 13">Belongs to the TIM50 family.</text>
</comment>
<feature type="region of interest" description="Disordered" evidence="14">
    <location>
        <begin position="526"/>
        <end position="565"/>
    </location>
</feature>
<protein>
    <recommendedName>
        <fullName evidence="3 13">Mitochondrial import inner membrane translocase subunit TIM50</fullName>
    </recommendedName>
</protein>
<reference evidence="15" key="2">
    <citation type="journal article" date="2019" name="IMA Fungus">
        <title>Genome sequencing and comparison of five Tilletia species to identify candidate genes for the detection of regulated species infecting wheat.</title>
        <authorList>
            <person name="Nguyen H.D.T."/>
            <person name="Sultana T."/>
            <person name="Kesanakurti P."/>
            <person name="Hambleton S."/>
        </authorList>
    </citation>
    <scope>NUCLEOTIDE SEQUENCE</scope>
    <source>
        <strain evidence="15">DAOMC 236416</strain>
    </source>
</reference>
<dbReference type="CDD" id="cd07521">
    <property type="entry name" value="HAD_FCP1-like"/>
    <property type="match status" value="1"/>
</dbReference>
<evidence type="ECO:0000313" key="16">
    <source>
        <dbReference type="Proteomes" id="UP000077521"/>
    </source>
</evidence>
<comment type="subcellular location">
    <subcellularLocation>
        <location evidence="1 13">Mitochondrion inner membrane</location>
        <topology evidence="1 13">Single-pass membrane protein</topology>
    </subcellularLocation>
</comment>
<evidence type="ECO:0000256" key="5">
    <source>
        <dbReference type="ARBA" id="ARBA00022692"/>
    </source>
</evidence>
<sequence>MRTSLTRSLTTTGARALGISSAAAASSATSSLAGRRAVTTTKGRSLFAITSRQTSAHSIQHSYALAAARTYATGSKKPPSPPPSSPAANSEKAESASSQQPASSDDATAAEQEDAPLRPHSFNLDTTASPLLRLGAGAGKKPDGQKGGDPEGVDGSNGDDGGNGNGQPKRPTAEQTGRGVLRYVWIGLVGAAAYGAYMFGQPFDEIEAARHKDNPLADSWLGRIRLRTFSIQSELSSPVSDMLLPPQDPRIQRPYTLVVELDDLLVHSDWDRQRGWKIAKRPGLDYFLGYLSTFFEIIVFTSSPQFGSEPIVQKLDQDGRYIFQRLYKEHCRFIDGELVKDLSYLNRDLSKTIILDTDKGRFRLQPENGLVVKPWSGDPADRELFGWIQLLESVFIWNFPDVRQFLKTYEGVEDVPAEHRARLEAHRQSELGQLEAAAKQRRRFGLGASITGQGGPRAREAKTYYDAQSELFHKMYIEDEAHWQQNKEGWRKQNEELDAKRWEKFVAENGQPSTWDMIQVQMGMKPPFELPDVSPEELDASKKKEEEEKAKGGAATATATATPTK</sequence>
<feature type="compositionally biased region" description="Basic and acidic residues" evidence="14">
    <location>
        <begin position="140"/>
        <end position="149"/>
    </location>
</feature>
<dbReference type="EMBL" id="LWDF02000176">
    <property type="protein sequence ID" value="KAE8254884.1"/>
    <property type="molecule type" value="Genomic_DNA"/>
</dbReference>
<evidence type="ECO:0000256" key="2">
    <source>
        <dbReference type="ARBA" id="ARBA00006344"/>
    </source>
</evidence>
<dbReference type="Proteomes" id="UP000077521">
    <property type="component" value="Unassembled WGS sequence"/>
</dbReference>
<dbReference type="FunFam" id="3.40.50.1000:FF:000019">
    <property type="entry name" value="Mitochondrial import inner membrane translocase subunit TIM50"/>
    <property type="match status" value="1"/>
</dbReference>
<keyword evidence="10 13" id="KW-0811">Translocation</keyword>
<evidence type="ECO:0000313" key="15">
    <source>
        <dbReference type="EMBL" id="KAE8254884.1"/>
    </source>
</evidence>
<keyword evidence="7 13" id="KW-0653">Protein transport</keyword>
<evidence type="ECO:0000256" key="9">
    <source>
        <dbReference type="ARBA" id="ARBA00022989"/>
    </source>
</evidence>
<feature type="compositionally biased region" description="Low complexity" evidence="14">
    <location>
        <begin position="552"/>
        <end position="565"/>
    </location>
</feature>
<accession>A0A177TJD1</accession>
<keyword evidence="6" id="KW-0999">Mitochondrion inner membrane</keyword>
<dbReference type="SMART" id="SM00577">
    <property type="entry name" value="CPDc"/>
    <property type="match status" value="1"/>
</dbReference>
<feature type="region of interest" description="Disordered" evidence="14">
    <location>
        <begin position="71"/>
        <end position="175"/>
    </location>
</feature>
<dbReference type="AlphaFoldDB" id="A0A177TJD1"/>
<name>A0A177TJD1_9BASI</name>
<feature type="compositionally biased region" description="Basic and acidic residues" evidence="14">
    <location>
        <begin position="539"/>
        <end position="551"/>
    </location>
</feature>
<dbReference type="Gene3D" id="3.40.50.1000">
    <property type="entry name" value="HAD superfamily/HAD-like"/>
    <property type="match status" value="1"/>
</dbReference>
<evidence type="ECO:0000256" key="11">
    <source>
        <dbReference type="ARBA" id="ARBA00023128"/>
    </source>
</evidence>
<dbReference type="GO" id="GO:0015031">
    <property type="term" value="P:protein transport"/>
    <property type="evidence" value="ECO:0007669"/>
    <property type="project" value="UniProtKB-KW"/>
</dbReference>
<keyword evidence="16" id="KW-1185">Reference proteome</keyword>
<keyword evidence="5" id="KW-0812">Transmembrane</keyword>
<evidence type="ECO:0000256" key="10">
    <source>
        <dbReference type="ARBA" id="ARBA00023010"/>
    </source>
</evidence>
<dbReference type="PROSITE" id="PS50969">
    <property type="entry name" value="FCP1"/>
    <property type="match status" value="1"/>
</dbReference>
<dbReference type="InterPro" id="IPR004274">
    <property type="entry name" value="FCP1_dom"/>
</dbReference>
<dbReference type="PANTHER" id="PTHR12210">
    <property type="entry name" value="DULLARD PROTEIN PHOSPHATASE"/>
    <property type="match status" value="1"/>
</dbReference>
<evidence type="ECO:0000256" key="12">
    <source>
        <dbReference type="ARBA" id="ARBA00023136"/>
    </source>
</evidence>
<keyword evidence="8 13" id="KW-0809">Transit peptide</keyword>
<keyword evidence="11 13" id="KW-0496">Mitochondrion</keyword>
<dbReference type="Pfam" id="PF03031">
    <property type="entry name" value="NIF"/>
    <property type="match status" value="1"/>
</dbReference>